<gene>
    <name evidence="1" type="ORF">SAMN05443248_8745</name>
</gene>
<protein>
    <submittedName>
        <fullName evidence="1">Uncharacterized protein</fullName>
    </submittedName>
</protein>
<proteinExistence type="predicted"/>
<dbReference type="EMBL" id="LT670817">
    <property type="protein sequence ID" value="SHI15163.1"/>
    <property type="molecule type" value="Genomic_DNA"/>
</dbReference>
<dbReference type="AlphaFoldDB" id="A0A1M5YU87"/>
<organism evidence="1 2">
    <name type="scientific">Bradyrhizobium erythrophlei</name>
    <dbReference type="NCBI Taxonomy" id="1437360"/>
    <lineage>
        <taxon>Bacteria</taxon>
        <taxon>Pseudomonadati</taxon>
        <taxon>Pseudomonadota</taxon>
        <taxon>Alphaproteobacteria</taxon>
        <taxon>Hyphomicrobiales</taxon>
        <taxon>Nitrobacteraceae</taxon>
        <taxon>Bradyrhizobium</taxon>
    </lineage>
</organism>
<reference evidence="1 2" key="1">
    <citation type="submission" date="2016-11" db="EMBL/GenBank/DDBJ databases">
        <authorList>
            <person name="Jaros S."/>
            <person name="Januszkiewicz K."/>
            <person name="Wedrychowicz H."/>
        </authorList>
    </citation>
    <scope>NUCLEOTIDE SEQUENCE [LARGE SCALE GENOMIC DNA]</scope>
    <source>
        <strain evidence="1 2">GAS138</strain>
    </source>
</reference>
<evidence type="ECO:0000313" key="2">
    <source>
        <dbReference type="Proteomes" id="UP000189796"/>
    </source>
</evidence>
<accession>A0A1M5YU87</accession>
<name>A0A1M5YU87_9BRAD</name>
<sequence>MPDLKPGYNLIRRRGETVIPGRAQARTRNLEMIRIDNPGIPDPALRAGPE</sequence>
<evidence type="ECO:0000313" key="1">
    <source>
        <dbReference type="EMBL" id="SHI15163.1"/>
    </source>
</evidence>
<dbReference type="Proteomes" id="UP000189796">
    <property type="component" value="Chromosome I"/>
</dbReference>